<gene>
    <name evidence="3" type="ORF">LAMI_0A03972G</name>
</gene>
<evidence type="ECO:0000256" key="1">
    <source>
        <dbReference type="ARBA" id="ARBA00009686"/>
    </source>
</evidence>
<dbReference type="AlphaFoldDB" id="A0A1G4IP68"/>
<evidence type="ECO:0000313" key="4">
    <source>
        <dbReference type="Proteomes" id="UP000191024"/>
    </source>
</evidence>
<dbReference type="SUPFAM" id="SSF52833">
    <property type="entry name" value="Thioredoxin-like"/>
    <property type="match status" value="1"/>
</dbReference>
<dbReference type="InterPro" id="IPR024253">
    <property type="entry name" value="Phosducin_thioredoxin-like_dom"/>
</dbReference>
<dbReference type="CDD" id="cd02988">
    <property type="entry name" value="Phd_like_VIAF"/>
    <property type="match status" value="1"/>
</dbReference>
<reference evidence="3 4" key="1">
    <citation type="submission" date="2016-03" db="EMBL/GenBank/DDBJ databases">
        <authorList>
            <person name="Devillers H."/>
        </authorList>
    </citation>
    <scope>NUCLEOTIDE SEQUENCE [LARGE SCALE GENOMIC DNA]</scope>
    <source>
        <strain evidence="3">CBS 11717</strain>
    </source>
</reference>
<dbReference type="GO" id="GO:0006457">
    <property type="term" value="P:protein folding"/>
    <property type="evidence" value="ECO:0007669"/>
    <property type="project" value="TreeGrafter"/>
</dbReference>
<evidence type="ECO:0000313" key="3">
    <source>
        <dbReference type="EMBL" id="SCU78249.1"/>
    </source>
</evidence>
<name>A0A1G4IP68_9SACH</name>
<dbReference type="InterPro" id="IPR036249">
    <property type="entry name" value="Thioredoxin-like_sf"/>
</dbReference>
<dbReference type="EMBL" id="LT598462">
    <property type="protein sequence ID" value="SCU78249.1"/>
    <property type="molecule type" value="Genomic_DNA"/>
</dbReference>
<keyword evidence="4" id="KW-1185">Reference proteome</keyword>
<dbReference type="Proteomes" id="UP000191024">
    <property type="component" value="Chromosome A"/>
</dbReference>
<protein>
    <submittedName>
        <fullName evidence="3">LAMI_0A03972g1_1</fullName>
    </submittedName>
</protein>
<dbReference type="Gene3D" id="3.40.30.10">
    <property type="entry name" value="Glutaredoxin"/>
    <property type="match status" value="1"/>
</dbReference>
<dbReference type="PANTHER" id="PTHR45809:SF3">
    <property type="entry name" value="VIRAL IAP-ASSOCIATED FACTOR HOMOLOG"/>
    <property type="match status" value="1"/>
</dbReference>
<dbReference type="InterPro" id="IPR051498">
    <property type="entry name" value="Phosducin-like_chap/apop_reg"/>
</dbReference>
<organism evidence="3 4">
    <name type="scientific">Lachancea mirantina</name>
    <dbReference type="NCBI Taxonomy" id="1230905"/>
    <lineage>
        <taxon>Eukaryota</taxon>
        <taxon>Fungi</taxon>
        <taxon>Dikarya</taxon>
        <taxon>Ascomycota</taxon>
        <taxon>Saccharomycotina</taxon>
        <taxon>Saccharomycetes</taxon>
        <taxon>Saccharomycetales</taxon>
        <taxon>Saccharomycetaceae</taxon>
        <taxon>Lachancea</taxon>
    </lineage>
</organism>
<evidence type="ECO:0000259" key="2">
    <source>
        <dbReference type="Pfam" id="PF02114"/>
    </source>
</evidence>
<dbReference type="STRING" id="1230905.A0A1G4IP68"/>
<feature type="domain" description="Phosducin" evidence="2">
    <location>
        <begin position="47"/>
        <end position="222"/>
    </location>
</feature>
<accession>A0A1G4IP68</accession>
<sequence>MQPDPLIKVDVDETEDTEWNDILRQHGVIPERPPSPTAQFEEALEEALAKQHEKRLENKDLSDLEELEDEEDEEFLEIYRRKRIAEMAKLQQKSKFGQVFHINKPEYNKEVTECSYGTKTEGYLEGDGVYVLVHLSLQSKLQSRLLSNLFIQASRLYPEIKFVDIPANRAIENYPETNCPTLIVYHRGEVLKNIVTLLELGGSSTSLKDLEDLLVKVNAVKESDDRLIMNQDSDESRQHRYESYANKGIRSGIRGKFNLGVGAADNSNVDEDDDDFFD</sequence>
<comment type="similarity">
    <text evidence="1">Belongs to the phosducin family.</text>
</comment>
<proteinExistence type="inferred from homology"/>
<dbReference type="GO" id="GO:0005737">
    <property type="term" value="C:cytoplasm"/>
    <property type="evidence" value="ECO:0007669"/>
    <property type="project" value="TreeGrafter"/>
</dbReference>
<dbReference type="Pfam" id="PF02114">
    <property type="entry name" value="Phosducin"/>
    <property type="match status" value="1"/>
</dbReference>
<dbReference type="PANTHER" id="PTHR45809">
    <property type="entry name" value="VIRAL IAP-ASSOCIATED FACTOR HOMOLOG"/>
    <property type="match status" value="1"/>
</dbReference>
<dbReference type="OrthoDB" id="45518at2759"/>